<name>A0A212S6C7_RHOAC</name>
<evidence type="ECO:0000313" key="2">
    <source>
        <dbReference type="Proteomes" id="UP000198418"/>
    </source>
</evidence>
<keyword evidence="2" id="KW-1185">Reference proteome</keyword>
<dbReference type="EMBL" id="FYDG01000013">
    <property type="protein sequence ID" value="SNB80763.1"/>
    <property type="molecule type" value="Genomic_DNA"/>
</dbReference>
<dbReference type="RefSeq" id="WP_141098492.1">
    <property type="nucleotide sequence ID" value="NZ_FYDG01000013.1"/>
</dbReference>
<protein>
    <submittedName>
        <fullName evidence="1">Uncharacterized protein</fullName>
    </submittedName>
</protein>
<evidence type="ECO:0000313" key="1">
    <source>
        <dbReference type="EMBL" id="SNB80763.1"/>
    </source>
</evidence>
<accession>A0A212S6C7</accession>
<gene>
    <name evidence="1" type="ORF">SAMN06265338_11395</name>
</gene>
<sequence>MLNLDIHDRLAAAQAFKGEVAQVLADIAERVRQGADGQRPGKSASESRLPVAEWWWSRRGGAQPAK</sequence>
<dbReference type="Proteomes" id="UP000198418">
    <property type="component" value="Unassembled WGS sequence"/>
</dbReference>
<dbReference type="OrthoDB" id="9974102at2"/>
<proteinExistence type="predicted"/>
<dbReference type="AlphaFoldDB" id="A0A212S6C7"/>
<organism evidence="1 2">
    <name type="scientific">Rhodoblastus acidophilus</name>
    <name type="common">Rhodopseudomonas acidophila</name>
    <dbReference type="NCBI Taxonomy" id="1074"/>
    <lineage>
        <taxon>Bacteria</taxon>
        <taxon>Pseudomonadati</taxon>
        <taxon>Pseudomonadota</taxon>
        <taxon>Alphaproteobacteria</taxon>
        <taxon>Hyphomicrobiales</taxon>
        <taxon>Rhodoblastaceae</taxon>
        <taxon>Rhodoblastus</taxon>
    </lineage>
</organism>
<reference evidence="2" key="1">
    <citation type="submission" date="2017-06" db="EMBL/GenBank/DDBJ databases">
        <authorList>
            <person name="Varghese N."/>
            <person name="Submissions S."/>
        </authorList>
    </citation>
    <scope>NUCLEOTIDE SEQUENCE [LARGE SCALE GENOMIC DNA]</scope>
    <source>
        <strain evidence="2">DSM 137</strain>
    </source>
</reference>